<evidence type="ECO:0000313" key="2">
    <source>
        <dbReference type="EMBL" id="KAL3813110.1"/>
    </source>
</evidence>
<proteinExistence type="predicted"/>
<keyword evidence="3" id="KW-1185">Reference proteome</keyword>
<evidence type="ECO:0000313" key="1">
    <source>
        <dbReference type="EMBL" id="KAL3813109.1"/>
    </source>
</evidence>
<dbReference type="AlphaFoldDB" id="A0ABD3RJE1"/>
<sequence>MNHEREACRVYVDQADKWIVMQLPCGARWWTYSIRRRMC</sequence>
<organism evidence="2 3">
    <name type="scientific">Penstemon smallii</name>
    <dbReference type="NCBI Taxonomy" id="265156"/>
    <lineage>
        <taxon>Eukaryota</taxon>
        <taxon>Viridiplantae</taxon>
        <taxon>Streptophyta</taxon>
        <taxon>Embryophyta</taxon>
        <taxon>Tracheophyta</taxon>
        <taxon>Spermatophyta</taxon>
        <taxon>Magnoliopsida</taxon>
        <taxon>eudicotyledons</taxon>
        <taxon>Gunneridae</taxon>
        <taxon>Pentapetalae</taxon>
        <taxon>asterids</taxon>
        <taxon>lamiids</taxon>
        <taxon>Lamiales</taxon>
        <taxon>Plantaginaceae</taxon>
        <taxon>Cheloneae</taxon>
        <taxon>Penstemon</taxon>
    </lineage>
</organism>
<comment type="caution">
    <text evidence="2">The sequence shown here is derived from an EMBL/GenBank/DDBJ whole genome shotgun (WGS) entry which is preliminary data.</text>
</comment>
<evidence type="ECO:0000313" key="3">
    <source>
        <dbReference type="Proteomes" id="UP001634393"/>
    </source>
</evidence>
<name>A0ABD3RJE1_9LAMI</name>
<gene>
    <name evidence="1" type="ORF">ACJIZ3_014377</name>
    <name evidence="2" type="ORF">ACJIZ3_014378</name>
</gene>
<reference evidence="2 3" key="1">
    <citation type="submission" date="2024-12" db="EMBL/GenBank/DDBJ databases">
        <title>The unique morphological basis and parallel evolutionary history of personate flowers in Penstemon.</title>
        <authorList>
            <person name="Depatie T.H."/>
            <person name="Wessinger C.A."/>
        </authorList>
    </citation>
    <scope>NUCLEOTIDE SEQUENCE [LARGE SCALE GENOMIC DNA]</scope>
    <source>
        <strain evidence="2">WTNN_2</strain>
        <tissue evidence="2">Leaf</tissue>
    </source>
</reference>
<dbReference type="Proteomes" id="UP001634393">
    <property type="component" value="Unassembled WGS sequence"/>
</dbReference>
<dbReference type="EMBL" id="JBJXBP010000008">
    <property type="protein sequence ID" value="KAL3813110.1"/>
    <property type="molecule type" value="Genomic_DNA"/>
</dbReference>
<dbReference type="EMBL" id="JBJXBP010000008">
    <property type="protein sequence ID" value="KAL3813109.1"/>
    <property type="molecule type" value="Genomic_DNA"/>
</dbReference>
<protein>
    <submittedName>
        <fullName evidence="2">Uncharacterized protein</fullName>
    </submittedName>
</protein>
<accession>A0ABD3RJE1</accession>